<feature type="non-terminal residue" evidence="1">
    <location>
        <position position="1"/>
    </location>
</feature>
<evidence type="ECO:0000313" key="2">
    <source>
        <dbReference type="Proteomes" id="UP000836841"/>
    </source>
</evidence>
<sequence length="132" mass="14989">SKYSVLIFLSFMASKHSLHGLLPVLKKLLPHGQGSKSFSYMSLVLVLLSLVIHRDKNLVTCLSRYDRYTPRLGRRESELKNRSTLPPNLTLKNFEGIGLRKMNKANDSGLASYVAGQIDHTLSWKVKEYNKL</sequence>
<evidence type="ECO:0000313" key="1">
    <source>
        <dbReference type="EMBL" id="CAH2047078.1"/>
    </source>
</evidence>
<organism evidence="1 2">
    <name type="scientific">Thlaspi arvense</name>
    <name type="common">Field penny-cress</name>
    <dbReference type="NCBI Taxonomy" id="13288"/>
    <lineage>
        <taxon>Eukaryota</taxon>
        <taxon>Viridiplantae</taxon>
        <taxon>Streptophyta</taxon>
        <taxon>Embryophyta</taxon>
        <taxon>Tracheophyta</taxon>
        <taxon>Spermatophyta</taxon>
        <taxon>Magnoliopsida</taxon>
        <taxon>eudicotyledons</taxon>
        <taxon>Gunneridae</taxon>
        <taxon>Pentapetalae</taxon>
        <taxon>rosids</taxon>
        <taxon>malvids</taxon>
        <taxon>Brassicales</taxon>
        <taxon>Brassicaceae</taxon>
        <taxon>Thlaspideae</taxon>
        <taxon>Thlaspi</taxon>
    </lineage>
</organism>
<reference evidence="1 2" key="1">
    <citation type="submission" date="2022-03" db="EMBL/GenBank/DDBJ databases">
        <authorList>
            <person name="Nunn A."/>
            <person name="Chopra R."/>
            <person name="Nunn A."/>
            <person name="Contreras Garrido A."/>
        </authorList>
    </citation>
    <scope>NUCLEOTIDE SEQUENCE [LARGE SCALE GENOMIC DNA]</scope>
</reference>
<accession>A0AAU9RSC7</accession>
<name>A0AAU9RSC7_THLAR</name>
<protein>
    <submittedName>
        <fullName evidence="1">Uncharacterized protein</fullName>
    </submittedName>
</protein>
<dbReference type="AlphaFoldDB" id="A0AAU9RSC7"/>
<dbReference type="EMBL" id="OU466858">
    <property type="protein sequence ID" value="CAH2047078.1"/>
    <property type="molecule type" value="Genomic_DNA"/>
</dbReference>
<dbReference type="Proteomes" id="UP000836841">
    <property type="component" value="Chromosome 2"/>
</dbReference>
<proteinExistence type="predicted"/>
<keyword evidence="2" id="KW-1185">Reference proteome</keyword>
<dbReference type="InterPro" id="IPR013785">
    <property type="entry name" value="Aldolase_TIM"/>
</dbReference>
<gene>
    <name evidence="1" type="ORF">TAV2_LOCUS6975</name>
</gene>
<dbReference type="Gene3D" id="3.20.20.70">
    <property type="entry name" value="Aldolase class I"/>
    <property type="match status" value="1"/>
</dbReference>